<sequence length="390" mass="43753">MVLEDLDSLGPNGDFSNPPDHLGPPRYDASQLPQPIPIIGPLMGFTSEAIRLNVESTFSVAESKLHRRMTPEECQAMATHIHELEQGRSSFAAIGGVMGMWNWYKTIPTNRYPFYQPKPESITPNKFLFIKGPMAPYFRHSWRLLLYSVVGQQLGLLVSQFVVRPQAVRKSANDPRLLQFRQDLRAANGIDMRSGGRGVHGGQNTRQSHEMERTGMAPSRVGGGRPSSSTVEDDMSPTSGNDPWPSALSSSMSDYGSYPDSAQGRSQQSPSSIYSARSWPKSRNRADDDDASPTGGLFQDEVENQPKATESAWERLRRGGGPLPSQRVVPPRPEPGRKEQNEDSTLVDSFTFSESDEERRIARERAQREFDARIERERQGKDFSDDQRRW</sequence>
<feature type="region of interest" description="Disordered" evidence="1">
    <location>
        <begin position="1"/>
        <end position="28"/>
    </location>
</feature>
<evidence type="ECO:0000313" key="2">
    <source>
        <dbReference type="EMBL" id="KAF2266763.1"/>
    </source>
</evidence>
<dbReference type="EMBL" id="ML986595">
    <property type="protein sequence ID" value="KAF2266763.1"/>
    <property type="molecule type" value="Genomic_DNA"/>
</dbReference>
<proteinExistence type="predicted"/>
<comment type="caution">
    <text evidence="2">The sequence shown here is derived from an EMBL/GenBank/DDBJ whole genome shotgun (WGS) entry which is preliminary data.</text>
</comment>
<evidence type="ECO:0000313" key="3">
    <source>
        <dbReference type="Proteomes" id="UP000800093"/>
    </source>
</evidence>
<keyword evidence="3" id="KW-1185">Reference proteome</keyword>
<dbReference type="AlphaFoldDB" id="A0A9P4KFJ8"/>
<reference evidence="3" key="1">
    <citation type="journal article" date="2020" name="Stud. Mycol.">
        <title>101 Dothideomycetes genomes: A test case for predicting lifestyles and emergence of pathogens.</title>
        <authorList>
            <person name="Haridas S."/>
            <person name="Albert R."/>
            <person name="Binder M."/>
            <person name="Bloem J."/>
            <person name="LaButti K."/>
            <person name="Salamov A."/>
            <person name="Andreopoulos B."/>
            <person name="Baker S."/>
            <person name="Barry K."/>
            <person name="Bills G."/>
            <person name="Bluhm B."/>
            <person name="Cannon C."/>
            <person name="Castanera R."/>
            <person name="Culley D."/>
            <person name="Daum C."/>
            <person name="Ezra D."/>
            <person name="Gonzalez J."/>
            <person name="Henrissat B."/>
            <person name="Kuo A."/>
            <person name="Liang C."/>
            <person name="Lipzen A."/>
            <person name="Lutzoni F."/>
            <person name="Magnuson J."/>
            <person name="Mondo S."/>
            <person name="Nolan M."/>
            <person name="Ohm R."/>
            <person name="Pangilinan J."/>
            <person name="Park H.-J."/>
            <person name="Ramirez L."/>
            <person name="Alfaro M."/>
            <person name="Sun H."/>
            <person name="Tritt A."/>
            <person name="Yoshinaga Y."/>
            <person name="Zwiers L.-H."/>
            <person name="Turgeon B."/>
            <person name="Goodwin S."/>
            <person name="Spatafora J."/>
            <person name="Crous P."/>
            <person name="Grigoriev I."/>
        </authorList>
    </citation>
    <scope>NUCLEOTIDE SEQUENCE [LARGE SCALE GENOMIC DNA]</scope>
    <source>
        <strain evidence="3">CBS 304.66</strain>
    </source>
</reference>
<evidence type="ECO:0000256" key="1">
    <source>
        <dbReference type="SAM" id="MobiDB-lite"/>
    </source>
</evidence>
<feature type="compositionally biased region" description="Polar residues" evidence="1">
    <location>
        <begin position="236"/>
        <end position="254"/>
    </location>
</feature>
<name>A0A9P4KFJ8_9PLEO</name>
<feature type="region of interest" description="Disordered" evidence="1">
    <location>
        <begin position="189"/>
        <end position="361"/>
    </location>
</feature>
<gene>
    <name evidence="2" type="ORF">CC78DRAFT_106970</name>
</gene>
<organism evidence="2 3">
    <name type="scientific">Lojkania enalia</name>
    <dbReference type="NCBI Taxonomy" id="147567"/>
    <lineage>
        <taxon>Eukaryota</taxon>
        <taxon>Fungi</taxon>
        <taxon>Dikarya</taxon>
        <taxon>Ascomycota</taxon>
        <taxon>Pezizomycotina</taxon>
        <taxon>Dothideomycetes</taxon>
        <taxon>Pleosporomycetidae</taxon>
        <taxon>Pleosporales</taxon>
        <taxon>Pleosporales incertae sedis</taxon>
        <taxon>Lojkania</taxon>
    </lineage>
</organism>
<feature type="compositionally biased region" description="Polar residues" evidence="1">
    <location>
        <begin position="263"/>
        <end position="275"/>
    </location>
</feature>
<accession>A0A9P4KFJ8</accession>
<feature type="compositionally biased region" description="Polar residues" evidence="1">
    <location>
        <begin position="343"/>
        <end position="352"/>
    </location>
</feature>
<dbReference type="OrthoDB" id="4204700at2759"/>
<protein>
    <submittedName>
        <fullName evidence="2">Uncharacterized protein</fullName>
    </submittedName>
</protein>
<dbReference type="Proteomes" id="UP000800093">
    <property type="component" value="Unassembled WGS sequence"/>
</dbReference>